<protein>
    <submittedName>
        <fullName evidence="1">Sporulation protein</fullName>
    </submittedName>
</protein>
<gene>
    <name evidence="1" type="ORF">NC661_06235</name>
</gene>
<reference evidence="1" key="1">
    <citation type="submission" date="2022-06" db="EMBL/GenBank/DDBJ databases">
        <title>Aquibacillus sp. a new bacterium isolated from soil saline samples.</title>
        <authorList>
            <person name="Galisteo C."/>
            <person name="De La Haba R."/>
            <person name="Sanchez-Porro C."/>
            <person name="Ventosa A."/>
        </authorList>
    </citation>
    <scope>NUCLEOTIDE SEQUENCE</scope>
    <source>
        <strain evidence="1">JCM 12387</strain>
    </source>
</reference>
<dbReference type="Proteomes" id="UP001145072">
    <property type="component" value="Unassembled WGS sequence"/>
</dbReference>
<accession>A0A9X3WHE6</accession>
<evidence type="ECO:0000313" key="1">
    <source>
        <dbReference type="EMBL" id="MDC3419967.1"/>
    </source>
</evidence>
<dbReference type="RefSeq" id="WP_259870565.1">
    <property type="nucleotide sequence ID" value="NZ_JAMQJZ010000003.1"/>
</dbReference>
<name>A0A9X3WHE6_9BACI</name>
<evidence type="ECO:0000313" key="2">
    <source>
        <dbReference type="Proteomes" id="UP001145072"/>
    </source>
</evidence>
<sequence>MIHKIISVLKIGPKVNLVLDHTETETGEKISGTFHISGGLVKQKLSRLECDFIKEHAGGKAEVIEPVKTVLISRMIDTNDRDQIPFTYQLPKDLNPTSDQITYRFRTKLVFNYDSKSMDHDEIIVNK</sequence>
<dbReference type="EMBL" id="JAMQJZ010000003">
    <property type="protein sequence ID" value="MDC3419967.1"/>
    <property type="molecule type" value="Genomic_DNA"/>
</dbReference>
<organism evidence="1 2">
    <name type="scientific">Aquibacillus koreensis</name>
    <dbReference type="NCBI Taxonomy" id="279446"/>
    <lineage>
        <taxon>Bacteria</taxon>
        <taxon>Bacillati</taxon>
        <taxon>Bacillota</taxon>
        <taxon>Bacilli</taxon>
        <taxon>Bacillales</taxon>
        <taxon>Bacillaceae</taxon>
        <taxon>Aquibacillus</taxon>
    </lineage>
</organism>
<proteinExistence type="predicted"/>
<dbReference type="Pfam" id="PF07070">
    <property type="entry name" value="Spo0M"/>
    <property type="match status" value="1"/>
</dbReference>
<keyword evidence="2" id="KW-1185">Reference proteome</keyword>
<dbReference type="InterPro" id="IPR009776">
    <property type="entry name" value="Spore_0_M"/>
</dbReference>
<comment type="caution">
    <text evidence="1">The sequence shown here is derived from an EMBL/GenBank/DDBJ whole genome shotgun (WGS) entry which is preliminary data.</text>
</comment>
<dbReference type="AlphaFoldDB" id="A0A9X3WHE6"/>